<keyword evidence="5" id="KW-0119">Carbohydrate metabolism</keyword>
<feature type="site" description="Important for catalytic activity, responsible for pKa modulation of the active site Glu and correct orientation of both the proton donor and substrate" evidence="7">
    <location>
        <position position="146"/>
    </location>
</feature>
<dbReference type="InterPro" id="IPR006584">
    <property type="entry name" value="Cellulose-bd_IV"/>
</dbReference>
<dbReference type="Pfam" id="PF04616">
    <property type="entry name" value="Glyco_hydro_43"/>
    <property type="match status" value="2"/>
</dbReference>
<dbReference type="CDD" id="cd04084">
    <property type="entry name" value="CBM6_xylanase-like"/>
    <property type="match status" value="1"/>
</dbReference>
<gene>
    <name evidence="11" type="ORF">D6B99_10735</name>
</gene>
<sequence length="586" mass="65783">MKSLVVLLALLLPLIGMSQNPIIQTIHTADPAVMVYRDTLFLYTGHDEDNSNWFSMKDWHVYSTIDMVNWTERGADLSLKNFSWASKDAWAGQCIYRNGKFYWYVPMNQANGQGMAIGVAISDKPTGPFVDALGKLLVTTHWGDIDPTVFIDDDGQAYLYWGNPNLYYIKLNKDMVSYDQKLGIVKVPLTDKGFKLRIINAKNTFGWAKSIHGLSAHCFKNNTDNKYYWYVSAIDKRTNKEVIGVAVGKEAIGPFVDMLGRPLITAHCAGGNINPTVVIDSSNQAFLTWGNSALYYVRLNENMQSYDESKGIQQLPLSKKNWFISQIKEAAKNTGKRFTTYEEGPWFYKRNRQYYLVYPAGGVPEHLAYSTSKSATGPWVYQDTIMPTIRQGGAFTNHPAVIDYKGNSYLFYHNANLPGGSGFDRSVCVEQFKYNTDGTIPRIKPTKAGIIKSVAYLNPYIRQESETIAWENGVESASDNKTGVYITDIDNNDYIKVRDVDFGKGAKQFQAIISSLKNNGKIEIRIDSLEGKLLTSCAVKNTGGLGNWATVTSKVAKTMGVHDVYFVFKGTGGHLFNFDWWKFSKG</sequence>
<dbReference type="InterPro" id="IPR006710">
    <property type="entry name" value="Glyco_hydro_43"/>
</dbReference>
<keyword evidence="2" id="KW-0624">Polysaccharide degradation</keyword>
<feature type="chain" id="PRO_5017354837" evidence="9">
    <location>
        <begin position="19"/>
        <end position="586"/>
    </location>
</feature>
<dbReference type="RefSeq" id="WP_119988068.1">
    <property type="nucleotide sequence ID" value="NZ_CP032489.1"/>
</dbReference>
<proteinExistence type="inferred from homology"/>
<dbReference type="Pfam" id="PF03422">
    <property type="entry name" value="CBM_6"/>
    <property type="match status" value="1"/>
</dbReference>
<evidence type="ECO:0000256" key="9">
    <source>
        <dbReference type="SAM" id="SignalP"/>
    </source>
</evidence>
<dbReference type="InterPro" id="IPR052176">
    <property type="entry name" value="Glycosyl_Hydrlase_43_Enz"/>
</dbReference>
<dbReference type="InterPro" id="IPR023296">
    <property type="entry name" value="Glyco_hydro_beta-prop_sf"/>
</dbReference>
<dbReference type="OrthoDB" id="3308423at2"/>
<feature type="domain" description="CBM6" evidence="10">
    <location>
        <begin position="461"/>
        <end position="584"/>
    </location>
</feature>
<dbReference type="EMBL" id="CP032489">
    <property type="protein sequence ID" value="AYD48021.1"/>
    <property type="molecule type" value="Genomic_DNA"/>
</dbReference>
<dbReference type="SUPFAM" id="SSF75005">
    <property type="entry name" value="Arabinanase/levansucrase/invertase"/>
    <property type="match status" value="2"/>
</dbReference>
<dbReference type="GO" id="GO:0045493">
    <property type="term" value="P:xylan catabolic process"/>
    <property type="evidence" value="ECO:0007669"/>
    <property type="project" value="UniProtKB-KW"/>
</dbReference>
<evidence type="ECO:0000256" key="3">
    <source>
        <dbReference type="ARBA" id="ARBA00022729"/>
    </source>
</evidence>
<dbReference type="AlphaFoldDB" id="A0A386HRG0"/>
<dbReference type="PANTHER" id="PTHR43772">
    <property type="entry name" value="ENDO-1,4-BETA-XYLANASE"/>
    <property type="match status" value="1"/>
</dbReference>
<organism evidence="11 12">
    <name type="scientific">Arachidicoccus soli</name>
    <dbReference type="NCBI Taxonomy" id="2341117"/>
    <lineage>
        <taxon>Bacteria</taxon>
        <taxon>Pseudomonadati</taxon>
        <taxon>Bacteroidota</taxon>
        <taxon>Chitinophagia</taxon>
        <taxon>Chitinophagales</taxon>
        <taxon>Chitinophagaceae</taxon>
        <taxon>Arachidicoccus</taxon>
    </lineage>
</organism>
<evidence type="ECO:0000313" key="12">
    <source>
        <dbReference type="Proteomes" id="UP000266118"/>
    </source>
</evidence>
<keyword evidence="3 9" id="KW-0732">Signal</keyword>
<evidence type="ECO:0000256" key="7">
    <source>
        <dbReference type="PIRSR" id="PIRSR606710-2"/>
    </source>
</evidence>
<dbReference type="PROSITE" id="PS51175">
    <property type="entry name" value="CBM6"/>
    <property type="match status" value="1"/>
</dbReference>
<dbReference type="KEGG" id="ark:D6B99_10735"/>
<dbReference type="InterPro" id="IPR008979">
    <property type="entry name" value="Galactose-bd-like_sf"/>
</dbReference>
<keyword evidence="12" id="KW-1185">Reference proteome</keyword>
<evidence type="ECO:0000259" key="10">
    <source>
        <dbReference type="PROSITE" id="PS51175"/>
    </source>
</evidence>
<dbReference type="GO" id="GO:0004553">
    <property type="term" value="F:hydrolase activity, hydrolyzing O-glycosyl compounds"/>
    <property type="evidence" value="ECO:0007669"/>
    <property type="project" value="InterPro"/>
</dbReference>
<dbReference type="CDD" id="cd18618">
    <property type="entry name" value="GH43_Xsa43E-like"/>
    <property type="match status" value="1"/>
</dbReference>
<accession>A0A386HRG0</accession>
<evidence type="ECO:0000256" key="6">
    <source>
        <dbReference type="ARBA" id="ARBA00023295"/>
    </source>
</evidence>
<evidence type="ECO:0000256" key="5">
    <source>
        <dbReference type="ARBA" id="ARBA00023277"/>
    </source>
</evidence>
<reference evidence="11 12" key="1">
    <citation type="submission" date="2018-09" db="EMBL/GenBank/DDBJ databases">
        <title>Arachidicoccus sp. nov., a bacterium isolated from soil.</title>
        <authorList>
            <person name="Weon H.-Y."/>
            <person name="Kwon S.-W."/>
            <person name="Lee S.A."/>
        </authorList>
    </citation>
    <scope>NUCLEOTIDE SEQUENCE [LARGE SCALE GENOMIC DNA]</scope>
    <source>
        <strain evidence="11 12">KIS59-12</strain>
    </source>
</reference>
<keyword evidence="4 8" id="KW-0378">Hydrolase</keyword>
<keyword evidence="2" id="KW-0858">Xylan degradation</keyword>
<protein>
    <submittedName>
        <fullName evidence="11">Carbohydrate-binding protein</fullName>
    </submittedName>
</protein>
<comment type="similarity">
    <text evidence="1 8">Belongs to the glycosyl hydrolase 43 family.</text>
</comment>
<evidence type="ECO:0000256" key="8">
    <source>
        <dbReference type="RuleBase" id="RU361187"/>
    </source>
</evidence>
<dbReference type="InterPro" id="IPR005084">
    <property type="entry name" value="CBM6"/>
</dbReference>
<dbReference type="Gene3D" id="2.115.10.20">
    <property type="entry name" value="Glycosyl hydrolase domain, family 43"/>
    <property type="match status" value="2"/>
</dbReference>
<evidence type="ECO:0000256" key="1">
    <source>
        <dbReference type="ARBA" id="ARBA00009865"/>
    </source>
</evidence>
<dbReference type="PANTHER" id="PTHR43772:SF2">
    <property type="entry name" value="PUTATIVE (AFU_ORTHOLOGUE AFUA_2G04480)-RELATED"/>
    <property type="match status" value="1"/>
</dbReference>
<feature type="signal peptide" evidence="9">
    <location>
        <begin position="1"/>
        <end position="18"/>
    </location>
</feature>
<evidence type="ECO:0000256" key="4">
    <source>
        <dbReference type="ARBA" id="ARBA00022801"/>
    </source>
</evidence>
<dbReference type="SMART" id="SM00606">
    <property type="entry name" value="CBD_IV"/>
    <property type="match status" value="1"/>
</dbReference>
<dbReference type="Gene3D" id="2.60.120.260">
    <property type="entry name" value="Galactose-binding domain-like"/>
    <property type="match status" value="1"/>
</dbReference>
<evidence type="ECO:0000313" key="11">
    <source>
        <dbReference type="EMBL" id="AYD48021.1"/>
    </source>
</evidence>
<name>A0A386HRG0_9BACT</name>
<evidence type="ECO:0000256" key="2">
    <source>
        <dbReference type="ARBA" id="ARBA00022651"/>
    </source>
</evidence>
<dbReference type="SUPFAM" id="SSF49785">
    <property type="entry name" value="Galactose-binding domain-like"/>
    <property type="match status" value="1"/>
</dbReference>
<keyword evidence="6 8" id="KW-0326">Glycosidase</keyword>
<dbReference type="GO" id="GO:0030246">
    <property type="term" value="F:carbohydrate binding"/>
    <property type="evidence" value="ECO:0007669"/>
    <property type="project" value="InterPro"/>
</dbReference>
<dbReference type="Proteomes" id="UP000266118">
    <property type="component" value="Chromosome"/>
</dbReference>